<sequence>MIIAQFANCILIGQRQLGVCNADIQVRICVISSRDRPKLGLDLIFFCMNIESYTLRYNRNYL</sequence>
<dbReference type="EMBL" id="BX571865">
    <property type="protein sequence ID" value="CAE14064.1"/>
    <property type="molecule type" value="Genomic_DNA"/>
</dbReference>
<reference evidence="2" key="1">
    <citation type="journal article" date="2003" name="Nat. Biotechnol.">
        <title>The genome sequence of the entomopathogenic bacterium Photorhabdus luminescens.</title>
        <authorList>
            <person name="Duchaud E."/>
            <person name="Rusniok C."/>
            <person name="Frangeul L."/>
            <person name="Buchrieser C."/>
            <person name="Givaudan A."/>
            <person name="Taourit S."/>
            <person name="Bocs S."/>
            <person name="Boursaux-Eude C."/>
            <person name="Chandler M."/>
            <person name="Charles J.-F."/>
            <person name="Dassa E."/>
            <person name="Derose R."/>
            <person name="Derzelle S."/>
            <person name="Freyssinet G."/>
            <person name="Gaudriault S."/>
            <person name="Medigue C."/>
            <person name="Lanois A."/>
            <person name="Powell K."/>
            <person name="Siguier P."/>
            <person name="Vincent R."/>
            <person name="Wingate V."/>
            <person name="Zouine M."/>
            <person name="Glaser P."/>
            <person name="Boemare N."/>
            <person name="Danchin A."/>
            <person name="Kunst F."/>
        </authorList>
    </citation>
    <scope>NUCLEOTIDE SEQUENCE [LARGE SCALE GENOMIC DNA]</scope>
    <source>
        <strain evidence="2">DSM 15139 / CIP 105565 / TT01</strain>
    </source>
</reference>
<keyword evidence="2" id="KW-1185">Reference proteome</keyword>
<evidence type="ECO:0000313" key="1">
    <source>
        <dbReference type="EMBL" id="CAE14064.1"/>
    </source>
</evidence>
<dbReference type="Proteomes" id="UP000002514">
    <property type="component" value="Chromosome"/>
</dbReference>
<protein>
    <submittedName>
        <fullName evidence="1">Photorhabdus luminescens subsp. laumondii TTO1 complete genome segment 7/17</fullName>
    </submittedName>
</protein>
<gene>
    <name evidence="1" type="ordered locus">plu1771</name>
</gene>
<dbReference type="AlphaFoldDB" id="Q7N605"/>
<name>Q7N605_PHOLL</name>
<proteinExistence type="predicted"/>
<organism evidence="1 2">
    <name type="scientific">Photorhabdus laumondii subsp. laumondii (strain DSM 15139 / CIP 105565 / TT01)</name>
    <name type="common">Photorhabdus luminescens subsp. laumondii</name>
    <dbReference type="NCBI Taxonomy" id="243265"/>
    <lineage>
        <taxon>Bacteria</taxon>
        <taxon>Pseudomonadati</taxon>
        <taxon>Pseudomonadota</taxon>
        <taxon>Gammaproteobacteria</taxon>
        <taxon>Enterobacterales</taxon>
        <taxon>Morganellaceae</taxon>
        <taxon>Photorhabdus</taxon>
    </lineage>
</organism>
<dbReference type="HOGENOM" id="CLU_2900263_0_0_6"/>
<accession>Q7N605</accession>
<evidence type="ECO:0000313" key="2">
    <source>
        <dbReference type="Proteomes" id="UP000002514"/>
    </source>
</evidence>
<dbReference type="KEGG" id="plu:plu1771"/>